<evidence type="ECO:0000313" key="1">
    <source>
        <dbReference type="EnsemblPlants" id="AVESA.00010b.r2.3CG0454970.1.CDS"/>
    </source>
</evidence>
<accession>A0ACD5VMB9</accession>
<organism evidence="1 2">
    <name type="scientific">Avena sativa</name>
    <name type="common">Oat</name>
    <dbReference type="NCBI Taxonomy" id="4498"/>
    <lineage>
        <taxon>Eukaryota</taxon>
        <taxon>Viridiplantae</taxon>
        <taxon>Streptophyta</taxon>
        <taxon>Embryophyta</taxon>
        <taxon>Tracheophyta</taxon>
        <taxon>Spermatophyta</taxon>
        <taxon>Magnoliopsida</taxon>
        <taxon>Liliopsida</taxon>
        <taxon>Poales</taxon>
        <taxon>Poaceae</taxon>
        <taxon>BOP clade</taxon>
        <taxon>Pooideae</taxon>
        <taxon>Poodae</taxon>
        <taxon>Poeae</taxon>
        <taxon>Poeae Chloroplast Group 1 (Aveneae type)</taxon>
        <taxon>Aveninae</taxon>
        <taxon>Avena</taxon>
    </lineage>
</organism>
<name>A0ACD5VMB9_AVESA</name>
<sequence length="373" mass="39736">MSVVVISMAPPVVVKPSEPVTTTGDINLSSYDKCCVNNPGTALLVFEHPIPGPVETIKKGLSRALVHYYPMAGRLAAGATAGDVVIRCTAEGVSFVAASANCGIKEVQDLWDPSLKEELTVRYPEGLCRYSDPLLLMQVTVFSCGGFVLGVTYNHAVADGVGMGQFLQAVGELSRGLPSPSVVPLRQHDSFSLGPPPVFIKFVEFLASLQPSQMAVLDITVKSSLIKRIRDRYAGAREGYYGNCLLAPLVLATTGAVANGDLMDLVAMIQGAKDRPVPDLSDLEQLVQMPDPYNSMLINSWGNARREGADFGAGSPGRVMGHSLGMAGMPSCTAGFPCNDGYSMLSVCVREDHAGAFLKELADMHHIYPSSRL</sequence>
<protein>
    <submittedName>
        <fullName evidence="1">Uncharacterized protein</fullName>
    </submittedName>
</protein>
<keyword evidence="2" id="KW-1185">Reference proteome</keyword>
<reference evidence="1" key="2">
    <citation type="submission" date="2025-09" db="UniProtKB">
        <authorList>
            <consortium name="EnsemblPlants"/>
        </authorList>
    </citation>
    <scope>IDENTIFICATION</scope>
</reference>
<reference evidence="1" key="1">
    <citation type="submission" date="2021-05" db="EMBL/GenBank/DDBJ databases">
        <authorList>
            <person name="Scholz U."/>
            <person name="Mascher M."/>
            <person name="Fiebig A."/>
        </authorList>
    </citation>
    <scope>NUCLEOTIDE SEQUENCE [LARGE SCALE GENOMIC DNA]</scope>
</reference>
<evidence type="ECO:0000313" key="2">
    <source>
        <dbReference type="Proteomes" id="UP001732700"/>
    </source>
</evidence>
<dbReference type="Proteomes" id="UP001732700">
    <property type="component" value="Chromosome 3C"/>
</dbReference>
<proteinExistence type="predicted"/>
<dbReference type="EnsemblPlants" id="AVESA.00010b.r2.3CG0454970.1">
    <property type="protein sequence ID" value="AVESA.00010b.r2.3CG0454970.1.CDS"/>
    <property type="gene ID" value="AVESA.00010b.r2.3CG0454970"/>
</dbReference>